<reference evidence="2 3" key="1">
    <citation type="submission" date="2020-08" db="EMBL/GenBank/DDBJ databases">
        <title>Sequencing the genomes of 1000 actinobacteria strains.</title>
        <authorList>
            <person name="Klenk H.-P."/>
        </authorList>
    </citation>
    <scope>NUCLEOTIDE SEQUENCE [LARGE SCALE GENOMIC DNA]</scope>
    <source>
        <strain evidence="2 3">DSM 43851</strain>
    </source>
</reference>
<evidence type="ECO:0000313" key="3">
    <source>
        <dbReference type="Proteomes" id="UP000585638"/>
    </source>
</evidence>
<comment type="caution">
    <text evidence="2">The sequence shown here is derived from an EMBL/GenBank/DDBJ whole genome shotgun (WGS) entry which is preliminary data.</text>
</comment>
<gene>
    <name evidence="2" type="ORF">BJ998_008869</name>
</gene>
<proteinExistence type="predicted"/>
<organism evidence="2 3">
    <name type="scientific">Kutzneria kofuensis</name>
    <dbReference type="NCBI Taxonomy" id="103725"/>
    <lineage>
        <taxon>Bacteria</taxon>
        <taxon>Bacillati</taxon>
        <taxon>Actinomycetota</taxon>
        <taxon>Actinomycetes</taxon>
        <taxon>Pseudonocardiales</taxon>
        <taxon>Pseudonocardiaceae</taxon>
        <taxon>Kutzneria</taxon>
    </lineage>
</organism>
<dbReference type="PROSITE" id="PS51257">
    <property type="entry name" value="PROKAR_LIPOPROTEIN"/>
    <property type="match status" value="1"/>
</dbReference>
<keyword evidence="3" id="KW-1185">Reference proteome</keyword>
<sequence>MDGRLGTAAGAALLVITMAGCGAPREAAGPPQQAAHLVPPTSSAPPPPQKELPLGGRTVFPHYRVVAYYGTGGTPALGVLGQGSPEQAADAIDKAAQQFATPDRTVQPAMEFIATVADDYPGPDGAYSHQVEMAEVQRYLDVARQHHQLFIVDVQPGSRDFMSAVRPWRDLLAQPDVGLALDAEWRMDPGEVPGSVIGHVGAPEVNQVLDWLADLTRTADLPQKVVVLHMFRASMVTDLQGIAEHPELALVQHLDGFGGVETKMDIYHAIAAPEKFHMGFKLFYTQDHPLLGAPDVLGMRPQPEFVSYQ</sequence>
<dbReference type="Proteomes" id="UP000585638">
    <property type="component" value="Unassembled WGS sequence"/>
</dbReference>
<dbReference type="RefSeq" id="WP_184870068.1">
    <property type="nucleotide sequence ID" value="NZ_JACHIR010000003.1"/>
</dbReference>
<name>A0A7W9KS25_9PSEU</name>
<evidence type="ECO:0000256" key="1">
    <source>
        <dbReference type="SAM" id="MobiDB-lite"/>
    </source>
</evidence>
<dbReference type="EMBL" id="JACHIR010000003">
    <property type="protein sequence ID" value="MBB5897610.1"/>
    <property type="molecule type" value="Genomic_DNA"/>
</dbReference>
<feature type="region of interest" description="Disordered" evidence="1">
    <location>
        <begin position="25"/>
        <end position="52"/>
    </location>
</feature>
<evidence type="ECO:0008006" key="4">
    <source>
        <dbReference type="Google" id="ProtNLM"/>
    </source>
</evidence>
<accession>A0A7W9KS25</accession>
<evidence type="ECO:0000313" key="2">
    <source>
        <dbReference type="EMBL" id="MBB5897610.1"/>
    </source>
</evidence>
<protein>
    <recommendedName>
        <fullName evidence="4">Lipoprotein</fullName>
    </recommendedName>
</protein>
<dbReference type="AlphaFoldDB" id="A0A7W9KS25"/>